<gene>
    <name evidence="3" type="ORF">LSTR_LSTR014161</name>
</gene>
<dbReference type="Pfam" id="PF07898">
    <property type="entry name" value="DUF1676"/>
    <property type="match status" value="1"/>
</dbReference>
<reference evidence="3 4" key="1">
    <citation type="journal article" date="2017" name="Gigascience">
        <title>Genome sequence of the small brown planthopper, Laodelphax striatellus.</title>
        <authorList>
            <person name="Zhu J."/>
            <person name="Jiang F."/>
            <person name="Wang X."/>
            <person name="Yang P."/>
            <person name="Bao Y."/>
            <person name="Zhao W."/>
            <person name="Wang W."/>
            <person name="Lu H."/>
            <person name="Wang Q."/>
            <person name="Cui N."/>
            <person name="Li J."/>
            <person name="Chen X."/>
            <person name="Luo L."/>
            <person name="Yu J."/>
            <person name="Kang L."/>
            <person name="Cui F."/>
        </authorList>
    </citation>
    <scope>NUCLEOTIDE SEQUENCE [LARGE SCALE GENOMIC DNA]</scope>
    <source>
        <strain evidence="3">Lst14</strain>
    </source>
</reference>
<feature type="region of interest" description="Disordered" evidence="1">
    <location>
        <begin position="586"/>
        <end position="608"/>
    </location>
</feature>
<evidence type="ECO:0000256" key="1">
    <source>
        <dbReference type="SAM" id="MobiDB-lite"/>
    </source>
</evidence>
<keyword evidence="2" id="KW-1133">Transmembrane helix</keyword>
<accession>A0A482X2H9</accession>
<comment type="caution">
    <text evidence="3">The sequence shown here is derived from an EMBL/GenBank/DDBJ whole genome shotgun (WGS) entry which is preliminary data.</text>
</comment>
<dbReference type="OrthoDB" id="8196390at2759"/>
<dbReference type="EMBL" id="QKKF02019538">
    <property type="protein sequence ID" value="RZF39862.1"/>
    <property type="molecule type" value="Genomic_DNA"/>
</dbReference>
<dbReference type="PANTHER" id="PTHR21879:SF10">
    <property type="entry name" value="LP14110P"/>
    <property type="match status" value="1"/>
</dbReference>
<proteinExistence type="predicted"/>
<sequence>MPEDARMRNRDLVKYSESAKSALRQVGRTFGSPVATSMTSLVHRQSNDDPVFVTTALSRPQSYLLFPPLTPSSSTLFFLTLLLYHLPPHALLYLSFSPPHLTFLRLTALPTSPSRTISSNLFLTSFLPASYSEILFSSLSFSLSLPLTYTSNLHFAVYFQCRFHCPRPGRSNTEVSATGGNLDRDRCSDFLRYAASSMTTSVSFPASLLFYALIACALGVGRVNVSVSSDSPVTTVASRRPEGQFSDQLFPENGKVSSDRPPSEEKIPPENDRIVSDHSHPDKSANNQHLVENQPSDNHSHLTSSEKVASEPTVNQKHPKNGENPGDRQGKNLLQWLGIEEPPDADPYLARANQLCLEGDLYECFKHRVLSTFDEFLLQDKYNLTENVRLVRMPKDELRRLAGEPYEFSTEPRAEEPEWDQFVKFLMRKVERFVKSAAFEVQVPDDVTVQGRYAPRFIDEIYSEIDTLEDKNASPFSRDKFKKLFIPMLIILKLFKLKLLLFLPLILGLASFKKVLGFIALVVPGVIGFFKLCKPDLHHNYGSYGHSSFYHSPPHKYNLGGFALPDRRVQADRIHSYQMLDNSGQVSFKESPTETDLPYHGYYQQQPN</sequence>
<feature type="transmembrane region" description="Helical" evidence="2">
    <location>
        <begin position="63"/>
        <end position="84"/>
    </location>
</feature>
<dbReference type="GO" id="GO:0016020">
    <property type="term" value="C:membrane"/>
    <property type="evidence" value="ECO:0007669"/>
    <property type="project" value="TreeGrafter"/>
</dbReference>
<keyword evidence="2" id="KW-0812">Transmembrane</keyword>
<dbReference type="PANTHER" id="PTHR21879">
    <property type="entry name" value="FI03362P-RELATED-RELATED"/>
    <property type="match status" value="1"/>
</dbReference>
<evidence type="ECO:0000313" key="3">
    <source>
        <dbReference type="EMBL" id="RZF39862.1"/>
    </source>
</evidence>
<organism evidence="3 4">
    <name type="scientific">Laodelphax striatellus</name>
    <name type="common">Small brown planthopper</name>
    <name type="synonym">Delphax striatella</name>
    <dbReference type="NCBI Taxonomy" id="195883"/>
    <lineage>
        <taxon>Eukaryota</taxon>
        <taxon>Metazoa</taxon>
        <taxon>Ecdysozoa</taxon>
        <taxon>Arthropoda</taxon>
        <taxon>Hexapoda</taxon>
        <taxon>Insecta</taxon>
        <taxon>Pterygota</taxon>
        <taxon>Neoptera</taxon>
        <taxon>Paraneoptera</taxon>
        <taxon>Hemiptera</taxon>
        <taxon>Auchenorrhyncha</taxon>
        <taxon>Fulgoroidea</taxon>
        <taxon>Delphacidae</taxon>
        <taxon>Criomorphinae</taxon>
        <taxon>Laodelphax</taxon>
    </lineage>
</organism>
<evidence type="ECO:0000313" key="4">
    <source>
        <dbReference type="Proteomes" id="UP000291343"/>
    </source>
</evidence>
<keyword evidence="4" id="KW-1185">Reference proteome</keyword>
<dbReference type="AlphaFoldDB" id="A0A482X2H9"/>
<feature type="transmembrane region" description="Helical" evidence="2">
    <location>
        <begin position="202"/>
        <end position="221"/>
    </location>
</feature>
<evidence type="ECO:0008006" key="5">
    <source>
        <dbReference type="Google" id="ProtNLM"/>
    </source>
</evidence>
<feature type="region of interest" description="Disordered" evidence="1">
    <location>
        <begin position="230"/>
        <end position="330"/>
    </location>
</feature>
<dbReference type="Proteomes" id="UP000291343">
    <property type="component" value="Unassembled WGS sequence"/>
</dbReference>
<feature type="transmembrane region" description="Helical" evidence="2">
    <location>
        <begin position="484"/>
        <end position="509"/>
    </location>
</feature>
<evidence type="ECO:0000256" key="2">
    <source>
        <dbReference type="SAM" id="Phobius"/>
    </source>
</evidence>
<name>A0A482X2H9_LAOST</name>
<feature type="compositionally biased region" description="Basic and acidic residues" evidence="1">
    <location>
        <begin position="257"/>
        <end position="283"/>
    </location>
</feature>
<feature type="transmembrane region" description="Helical" evidence="2">
    <location>
        <begin position="515"/>
        <end position="533"/>
    </location>
</feature>
<keyword evidence="2" id="KW-0472">Membrane</keyword>
<protein>
    <recommendedName>
        <fullName evidence="5">Osiris 2</fullName>
    </recommendedName>
</protein>
<dbReference type="InParanoid" id="A0A482X2H9"/>
<feature type="compositionally biased region" description="Polar residues" evidence="1">
    <location>
        <begin position="284"/>
        <end position="316"/>
    </location>
</feature>
<dbReference type="InterPro" id="IPR012464">
    <property type="entry name" value="DUF1676"/>
</dbReference>